<dbReference type="PANTHER" id="PTHR12619">
    <property type="entry name" value="RFX TRANSCRIPTION FACTOR FAMILY"/>
    <property type="match status" value="1"/>
</dbReference>
<dbReference type="Pfam" id="PF18326">
    <property type="entry name" value="RFX5_N"/>
    <property type="match status" value="1"/>
</dbReference>
<dbReference type="InterPro" id="IPR029298">
    <property type="entry name" value="RFX5_C"/>
</dbReference>
<dbReference type="InterPro" id="IPR039779">
    <property type="entry name" value="RFX-like"/>
</dbReference>
<dbReference type="InterPro" id="IPR036390">
    <property type="entry name" value="WH_DNA-bd_sf"/>
</dbReference>
<feature type="domain" description="RFX-type winged-helix" evidence="6">
    <location>
        <begin position="70"/>
        <end position="146"/>
    </location>
</feature>
<evidence type="ECO:0000313" key="7">
    <source>
        <dbReference type="Ensembl" id="ENSBGRP00000003184.1"/>
    </source>
</evidence>
<keyword evidence="2" id="KW-0238">DNA-binding</keyword>
<reference evidence="7" key="3">
    <citation type="submission" date="2025-09" db="UniProtKB">
        <authorList>
            <consortium name="Ensembl"/>
        </authorList>
    </citation>
    <scope>IDENTIFICATION</scope>
</reference>
<comment type="similarity">
    <text evidence="4">Belongs to the RFX family.</text>
</comment>
<organism evidence="7 8">
    <name type="scientific">Bos mutus grunniens</name>
    <name type="common">Wild yak</name>
    <name type="synonym">Bos grunniens</name>
    <dbReference type="NCBI Taxonomy" id="30521"/>
    <lineage>
        <taxon>Eukaryota</taxon>
        <taxon>Metazoa</taxon>
        <taxon>Chordata</taxon>
        <taxon>Craniata</taxon>
        <taxon>Vertebrata</taxon>
        <taxon>Euteleostomi</taxon>
        <taxon>Mammalia</taxon>
        <taxon>Eutheria</taxon>
        <taxon>Laurasiatheria</taxon>
        <taxon>Artiodactyla</taxon>
        <taxon>Ruminantia</taxon>
        <taxon>Pecora</taxon>
        <taxon>Bovidae</taxon>
        <taxon>Bovinae</taxon>
        <taxon>Bos</taxon>
    </lineage>
</organism>
<evidence type="ECO:0000313" key="8">
    <source>
        <dbReference type="Proteomes" id="UP000694520"/>
    </source>
</evidence>
<dbReference type="Gene3D" id="6.10.140.1290">
    <property type="match status" value="1"/>
</dbReference>
<dbReference type="Pfam" id="PF02257">
    <property type="entry name" value="RFX_DNA_binding"/>
    <property type="match status" value="1"/>
</dbReference>
<feature type="compositionally biased region" description="Basic and acidic residues" evidence="5">
    <location>
        <begin position="582"/>
        <end position="593"/>
    </location>
</feature>
<evidence type="ECO:0000256" key="4">
    <source>
        <dbReference type="ARBA" id="ARBA00061114"/>
    </source>
</evidence>
<dbReference type="SMART" id="SM01306">
    <property type="entry name" value="RFX5_DNA_bdg"/>
    <property type="match status" value="1"/>
</dbReference>
<dbReference type="SUPFAM" id="SSF46785">
    <property type="entry name" value="Winged helix' DNA-binding domain"/>
    <property type="match status" value="1"/>
</dbReference>
<feature type="compositionally biased region" description="Basic residues" evidence="5">
    <location>
        <begin position="441"/>
        <end position="452"/>
    </location>
</feature>
<dbReference type="Ensembl" id="ENSBGRT00000003620.1">
    <property type="protein sequence ID" value="ENSBGRP00000003184.1"/>
    <property type="gene ID" value="ENSBGRG00000001940.1"/>
</dbReference>
<gene>
    <name evidence="7" type="primary">RFX5</name>
</gene>
<sequence>MGRNLLYDLQLFPLLYSKAVQNKVEGILQDVQKFSDNDKLYLYLQLPSGPSTGDKSSEPSTLSNEEYMYAYRWIRNHLEEHTDTCLPKQSVYDAYRKYCESLACCRPLSTANFGKIIREIFPDIKARRLGGRGQSKYCYSGIRRKTLVSMPPLPGLDLKGSESPEMGPEVTPAPRDELVEAACALTCDWAERILKRSFSSIVEVARFLLQQHLISARSAHAHVLKTVGLAEEDEHAPRERSSKSKNGVENLEGGSHKRPERQVQPPKELDPRAGAGPSARGERKKSVAESPAPVANNPQVNALVARLPLLLPRAPRSLIPPIRVSPPILAPKLSSGTLKMAALPLPSRAGGPQAAVPIINMILPTVPALPGPGPGPGQAPPGGLAQPRSAENREVGIGGDLGPHDKGVKRTAEVPVSEASGQDPPAKATKQDLDDIGSDAKRKRGRPRKKSGGSRERNSTPDKSAAAVDSAQSSRLPREAWASGGESNSAGGSGGPGPVGEAEKGVLAQGQEDGAVSKGGRGPSSRHAKEAEDKIPPVTPKVSVIRGSRSQKEALHLVRGEVDTSAQGNKDLKGHVLPSSIPHERKDPKAAPP</sequence>
<feature type="compositionally biased region" description="Low complexity" evidence="5">
    <location>
        <begin position="479"/>
        <end position="490"/>
    </location>
</feature>
<dbReference type="GO" id="GO:0000978">
    <property type="term" value="F:RNA polymerase II cis-regulatory region sequence-specific DNA binding"/>
    <property type="evidence" value="ECO:0007669"/>
    <property type="project" value="TreeGrafter"/>
</dbReference>
<keyword evidence="3" id="KW-0539">Nucleus</keyword>
<dbReference type="PANTHER" id="PTHR12619:SF18">
    <property type="entry name" value="DNA-BINDING PROTEIN RFX5"/>
    <property type="match status" value="1"/>
</dbReference>
<name>A0A8B9W6X7_BOSMU</name>
<dbReference type="GeneTree" id="ENSGT01050000244970"/>
<dbReference type="Proteomes" id="UP000694520">
    <property type="component" value="Chromosome 3"/>
</dbReference>
<keyword evidence="8" id="KW-1185">Reference proteome</keyword>
<feature type="region of interest" description="Disordered" evidence="5">
    <location>
        <begin position="230"/>
        <end position="294"/>
    </location>
</feature>
<comment type="subcellular location">
    <subcellularLocation>
        <location evidence="1">Nucleus</location>
    </subcellularLocation>
</comment>
<feature type="region of interest" description="Disordered" evidence="5">
    <location>
        <begin position="369"/>
        <end position="593"/>
    </location>
</feature>
<dbReference type="Gene3D" id="1.10.10.10">
    <property type="entry name" value="Winged helix-like DNA-binding domain superfamily/Winged helix DNA-binding domain"/>
    <property type="match status" value="1"/>
</dbReference>
<evidence type="ECO:0000256" key="2">
    <source>
        <dbReference type="ARBA" id="ARBA00023125"/>
    </source>
</evidence>
<feature type="compositionally biased region" description="Basic and acidic residues" evidence="5">
    <location>
        <begin position="402"/>
        <end position="412"/>
    </location>
</feature>
<protein>
    <submittedName>
        <fullName evidence="7">Regulatory factor X5</fullName>
    </submittedName>
</protein>
<feature type="compositionally biased region" description="Basic and acidic residues" evidence="5">
    <location>
        <begin position="254"/>
        <end position="271"/>
    </location>
</feature>
<evidence type="ECO:0000256" key="3">
    <source>
        <dbReference type="ARBA" id="ARBA00023242"/>
    </source>
</evidence>
<evidence type="ECO:0000256" key="1">
    <source>
        <dbReference type="ARBA" id="ARBA00004123"/>
    </source>
</evidence>
<reference evidence="7" key="2">
    <citation type="submission" date="2025-08" db="UniProtKB">
        <authorList>
            <consortium name="Ensembl"/>
        </authorList>
    </citation>
    <scope>IDENTIFICATION</scope>
</reference>
<dbReference type="PROSITE" id="PS51526">
    <property type="entry name" value="RFX_DBD"/>
    <property type="match status" value="1"/>
</dbReference>
<dbReference type="Pfam" id="PF14621">
    <property type="entry name" value="RFX5_DNA_bdg"/>
    <property type="match status" value="1"/>
</dbReference>
<dbReference type="GO" id="GO:0005634">
    <property type="term" value="C:nucleus"/>
    <property type="evidence" value="ECO:0007669"/>
    <property type="project" value="UniProtKB-SubCell"/>
</dbReference>
<dbReference type="GO" id="GO:0000981">
    <property type="term" value="F:DNA-binding transcription factor activity, RNA polymerase II-specific"/>
    <property type="evidence" value="ECO:0007669"/>
    <property type="project" value="TreeGrafter"/>
</dbReference>
<evidence type="ECO:0000256" key="5">
    <source>
        <dbReference type="SAM" id="MobiDB-lite"/>
    </source>
</evidence>
<dbReference type="InterPro" id="IPR003150">
    <property type="entry name" value="DNA-bd_RFX"/>
</dbReference>
<feature type="compositionally biased region" description="Pro residues" evidence="5">
    <location>
        <begin position="369"/>
        <end position="379"/>
    </location>
</feature>
<proteinExistence type="inferred from homology"/>
<dbReference type="InterPro" id="IPR036388">
    <property type="entry name" value="WH-like_DNA-bd_sf"/>
</dbReference>
<dbReference type="FunFam" id="1.10.10.10:FF:000128">
    <property type="entry name" value="DNA-binding protein RFX5 isoform X1"/>
    <property type="match status" value="1"/>
</dbReference>
<accession>A0A8B9W6X7</accession>
<dbReference type="AlphaFoldDB" id="A0A8B9W6X7"/>
<feature type="compositionally biased region" description="Basic and acidic residues" evidence="5">
    <location>
        <begin position="550"/>
        <end position="562"/>
    </location>
</feature>
<evidence type="ECO:0000259" key="6">
    <source>
        <dbReference type="PROSITE" id="PS51526"/>
    </source>
</evidence>
<reference evidence="7" key="1">
    <citation type="submission" date="2019-05" db="EMBL/GenBank/DDBJ databases">
        <authorList>
            <person name="Zhang S."/>
            <person name="Liu J."/>
        </authorList>
    </citation>
    <scope>NUCLEOTIDE SEQUENCE [LARGE SCALE GENOMIC DNA]</scope>
</reference>